<feature type="transmembrane region" description="Helical" evidence="5">
    <location>
        <begin position="120"/>
        <end position="141"/>
    </location>
</feature>
<dbReference type="GO" id="GO:0016874">
    <property type="term" value="F:ligase activity"/>
    <property type="evidence" value="ECO:0007669"/>
    <property type="project" value="UniProtKB-KW"/>
</dbReference>
<keyword evidence="4 5" id="KW-0472">Membrane</keyword>
<feature type="transmembrane region" description="Helical" evidence="5">
    <location>
        <begin position="180"/>
        <end position="197"/>
    </location>
</feature>
<evidence type="ECO:0000313" key="7">
    <source>
        <dbReference type="EMBL" id="HGT40412.1"/>
    </source>
</evidence>
<accession>A0A7C4LM57</accession>
<dbReference type="InterPro" id="IPR007016">
    <property type="entry name" value="O-antigen_ligase-rel_domated"/>
</dbReference>
<proteinExistence type="predicted"/>
<dbReference type="PANTHER" id="PTHR37422">
    <property type="entry name" value="TEICHURONIC ACID BIOSYNTHESIS PROTEIN TUAE"/>
    <property type="match status" value="1"/>
</dbReference>
<dbReference type="Pfam" id="PF04932">
    <property type="entry name" value="Wzy_C"/>
    <property type="match status" value="1"/>
</dbReference>
<feature type="transmembrane region" description="Helical" evidence="5">
    <location>
        <begin position="94"/>
        <end position="113"/>
    </location>
</feature>
<evidence type="ECO:0000259" key="6">
    <source>
        <dbReference type="Pfam" id="PF04932"/>
    </source>
</evidence>
<name>A0A7C4LM57_9PLAN</name>
<dbReference type="GO" id="GO:0016020">
    <property type="term" value="C:membrane"/>
    <property type="evidence" value="ECO:0007669"/>
    <property type="project" value="UniProtKB-SubCell"/>
</dbReference>
<feature type="transmembrane region" description="Helical" evidence="5">
    <location>
        <begin position="423"/>
        <end position="441"/>
    </location>
</feature>
<evidence type="ECO:0000256" key="5">
    <source>
        <dbReference type="SAM" id="Phobius"/>
    </source>
</evidence>
<comment type="caution">
    <text evidence="7">The sequence shown here is derived from an EMBL/GenBank/DDBJ whole genome shotgun (WGS) entry which is preliminary data.</text>
</comment>
<sequence>MDHRSIAVLAFALFQLVTATLFLRPAEVFSWVGDVPLYEVLMLSTLALSVTSMEPHFHWLALVRQPITLCAAALLPAVAISHLQHFYLGGLIDSVPNFGKTLLYFGLVITVVNSPRRLRAFLFNVALCTSVMVTLCLFDYWEIWDFEFIEHLHDVDGHDDDGNPIIVHRMRGTGIFQDPNDLAMVIVAGGVLALYFLTDRTLGYFRWLWTASFLVFAAAVLETKSRGGLLAASAAVLMLACFRYGHKFALVLGILAVASLPVLAGRAGNISLSEGSTGHERIEMWREGYAALKSPNLLFGVGHSMYADYAGLVAHNSFVHTYVELGIVGGSLFFGCWYFAAVQLYRMGQLTEPVWHPELARLRPFMGALLAGWCTSMMSLSRPYVVPTFLVLGVAAAYLNLVWIHTPQGQPLVLWGRKQFWRLAGASAATFVGFYLFTIIAA</sequence>
<dbReference type="InterPro" id="IPR051533">
    <property type="entry name" value="WaaL-like"/>
</dbReference>
<dbReference type="PANTHER" id="PTHR37422:SF13">
    <property type="entry name" value="LIPOPOLYSACCHARIDE BIOSYNTHESIS PROTEIN PA4999-RELATED"/>
    <property type="match status" value="1"/>
</dbReference>
<evidence type="ECO:0000256" key="3">
    <source>
        <dbReference type="ARBA" id="ARBA00022989"/>
    </source>
</evidence>
<feature type="domain" description="O-antigen ligase-related" evidence="6">
    <location>
        <begin position="212"/>
        <end position="334"/>
    </location>
</feature>
<evidence type="ECO:0000256" key="4">
    <source>
        <dbReference type="ARBA" id="ARBA00023136"/>
    </source>
</evidence>
<dbReference type="AlphaFoldDB" id="A0A7C4LM57"/>
<feature type="transmembrane region" description="Helical" evidence="5">
    <location>
        <begin position="249"/>
        <end position="268"/>
    </location>
</feature>
<protein>
    <submittedName>
        <fullName evidence="7">O-antigen ligase domain-containing protein</fullName>
    </submittedName>
</protein>
<feature type="transmembrane region" description="Helical" evidence="5">
    <location>
        <begin position="204"/>
        <end position="221"/>
    </location>
</feature>
<organism evidence="7">
    <name type="scientific">Schlesneria paludicola</name>
    <dbReference type="NCBI Taxonomy" id="360056"/>
    <lineage>
        <taxon>Bacteria</taxon>
        <taxon>Pseudomonadati</taxon>
        <taxon>Planctomycetota</taxon>
        <taxon>Planctomycetia</taxon>
        <taxon>Planctomycetales</taxon>
        <taxon>Planctomycetaceae</taxon>
        <taxon>Schlesneria</taxon>
    </lineage>
</organism>
<dbReference type="EMBL" id="DSVQ01000016">
    <property type="protein sequence ID" value="HGT40412.1"/>
    <property type="molecule type" value="Genomic_DNA"/>
</dbReference>
<feature type="transmembrane region" description="Helical" evidence="5">
    <location>
        <begin position="322"/>
        <end position="341"/>
    </location>
</feature>
<feature type="transmembrane region" description="Helical" evidence="5">
    <location>
        <begin position="227"/>
        <end position="242"/>
    </location>
</feature>
<keyword evidence="7" id="KW-0436">Ligase</keyword>
<gene>
    <name evidence="7" type="ORF">ENS64_14295</name>
</gene>
<comment type="subcellular location">
    <subcellularLocation>
        <location evidence="1">Membrane</location>
        <topology evidence="1">Multi-pass membrane protein</topology>
    </subcellularLocation>
</comment>
<keyword evidence="2 5" id="KW-0812">Transmembrane</keyword>
<evidence type="ECO:0000256" key="1">
    <source>
        <dbReference type="ARBA" id="ARBA00004141"/>
    </source>
</evidence>
<keyword evidence="3 5" id="KW-1133">Transmembrane helix</keyword>
<evidence type="ECO:0000256" key="2">
    <source>
        <dbReference type="ARBA" id="ARBA00022692"/>
    </source>
</evidence>
<reference evidence="7" key="1">
    <citation type="journal article" date="2020" name="mSystems">
        <title>Genome- and Community-Level Interaction Insights into Carbon Utilization and Element Cycling Functions of Hydrothermarchaeota in Hydrothermal Sediment.</title>
        <authorList>
            <person name="Zhou Z."/>
            <person name="Liu Y."/>
            <person name="Xu W."/>
            <person name="Pan J."/>
            <person name="Luo Z.H."/>
            <person name="Li M."/>
        </authorList>
    </citation>
    <scope>NUCLEOTIDE SEQUENCE [LARGE SCALE GENOMIC DNA]</scope>
    <source>
        <strain evidence="7">SpSt-508</strain>
    </source>
</reference>
<feature type="transmembrane region" description="Helical" evidence="5">
    <location>
        <begin position="384"/>
        <end position="403"/>
    </location>
</feature>